<dbReference type="SMART" id="SM00533">
    <property type="entry name" value="MUTSd"/>
    <property type="match status" value="1"/>
</dbReference>
<proteinExistence type="predicted"/>
<dbReference type="InterPro" id="IPR007696">
    <property type="entry name" value="DNA_mismatch_repair_MutS_core"/>
</dbReference>
<dbReference type="InterPro" id="IPR007861">
    <property type="entry name" value="DNA_mismatch_repair_MutS_clamp"/>
</dbReference>
<feature type="non-terminal residue" evidence="2">
    <location>
        <position position="1"/>
    </location>
</feature>
<dbReference type="Pfam" id="PF05190">
    <property type="entry name" value="MutS_IV"/>
    <property type="match status" value="1"/>
</dbReference>
<organism evidence="2 3">
    <name type="scientific">Paenibacillus sepulcri</name>
    <dbReference type="NCBI Taxonomy" id="359917"/>
    <lineage>
        <taxon>Bacteria</taxon>
        <taxon>Bacillati</taxon>
        <taxon>Bacillota</taxon>
        <taxon>Bacilli</taxon>
        <taxon>Bacillales</taxon>
        <taxon>Paenibacillaceae</taxon>
        <taxon>Paenibacillus</taxon>
    </lineage>
</organism>
<evidence type="ECO:0000259" key="1">
    <source>
        <dbReference type="SMART" id="SM00533"/>
    </source>
</evidence>
<protein>
    <submittedName>
        <fullName evidence="2">DNA mismatch repair protein MutS</fullName>
    </submittedName>
</protein>
<evidence type="ECO:0000313" key="2">
    <source>
        <dbReference type="EMBL" id="MBW7461029.1"/>
    </source>
</evidence>
<dbReference type="PANTHER" id="PTHR11361:SF34">
    <property type="entry name" value="DNA MISMATCH REPAIR PROTEIN MSH1, MITOCHONDRIAL"/>
    <property type="match status" value="1"/>
</dbReference>
<evidence type="ECO:0000313" key="3">
    <source>
        <dbReference type="Proteomes" id="UP001519887"/>
    </source>
</evidence>
<dbReference type="InterPro" id="IPR045076">
    <property type="entry name" value="MutS"/>
</dbReference>
<dbReference type="InterPro" id="IPR027417">
    <property type="entry name" value="P-loop_NTPase"/>
</dbReference>
<feature type="domain" description="DNA mismatch repair protein MutS core" evidence="1">
    <location>
        <begin position="1"/>
        <end position="208"/>
    </location>
</feature>
<dbReference type="Gene3D" id="1.10.1420.10">
    <property type="match status" value="2"/>
</dbReference>
<reference evidence="2 3" key="1">
    <citation type="submission" date="2021-07" db="EMBL/GenBank/DDBJ databases">
        <title>Paenibacillus radiodurans sp. nov., isolated from the southeastern edge of Tengger Desert.</title>
        <authorList>
            <person name="Zhang G."/>
        </authorList>
    </citation>
    <scope>NUCLEOTIDE SEQUENCE [LARGE SCALE GENOMIC DNA]</scope>
    <source>
        <strain evidence="2 3">CCM 7311</strain>
    </source>
</reference>
<sequence length="239" mass="26817">SESSTLRRLVEEIDLCTDLADMIETVIVDDPPISVREGGLIRSGYDPYLDELREASVNGKKWLAELERKEREATGIKSLKIGYNRVFGYYLEVSKANISMLPEGRYERKQTLTNAERYVTPELKEKERLILEAEEKMVDLEYSKFVELRDHLTVHLNRLQKLAETVAMLDVFQSHATVSAEQRYVRPAVTDAFDLVVEDGRHPVVEAVIDGSPFIANGTSLEGGGASMLLITGPNMAGK</sequence>
<dbReference type="EMBL" id="JAHZIK010002634">
    <property type="protein sequence ID" value="MBW7461029.1"/>
    <property type="molecule type" value="Genomic_DNA"/>
</dbReference>
<dbReference type="InterPro" id="IPR036187">
    <property type="entry name" value="DNA_mismatch_repair_MutS_sf"/>
</dbReference>
<dbReference type="SUPFAM" id="SSF52540">
    <property type="entry name" value="P-loop containing nucleoside triphosphate hydrolases"/>
    <property type="match status" value="1"/>
</dbReference>
<dbReference type="Proteomes" id="UP001519887">
    <property type="component" value="Unassembled WGS sequence"/>
</dbReference>
<dbReference type="Gene3D" id="3.40.50.300">
    <property type="entry name" value="P-loop containing nucleotide triphosphate hydrolases"/>
    <property type="match status" value="1"/>
</dbReference>
<dbReference type="PANTHER" id="PTHR11361">
    <property type="entry name" value="DNA MISMATCH REPAIR PROTEIN MUTS FAMILY MEMBER"/>
    <property type="match status" value="1"/>
</dbReference>
<comment type="caution">
    <text evidence="2">The sequence shown here is derived from an EMBL/GenBank/DDBJ whole genome shotgun (WGS) entry which is preliminary data.</text>
</comment>
<gene>
    <name evidence="2" type="ORF">K0U00_43930</name>
</gene>
<feature type="non-terminal residue" evidence="2">
    <location>
        <position position="239"/>
    </location>
</feature>
<accession>A0ABS7CJ93</accession>
<keyword evidence="3" id="KW-1185">Reference proteome</keyword>
<dbReference type="Pfam" id="PF05192">
    <property type="entry name" value="MutS_III"/>
    <property type="match status" value="1"/>
</dbReference>
<dbReference type="SUPFAM" id="SSF48334">
    <property type="entry name" value="DNA repair protein MutS, domain III"/>
    <property type="match status" value="1"/>
</dbReference>
<name>A0ABS7CJ93_9BACL</name>